<dbReference type="AlphaFoldDB" id="A0A9D3SXL3"/>
<feature type="chain" id="PRO_5039521728" description="VWFC domain-containing protein" evidence="8">
    <location>
        <begin position="22"/>
        <end position="232"/>
    </location>
</feature>
<comment type="subcellular location">
    <subcellularLocation>
        <location evidence="1">Secreted</location>
    </subcellularLocation>
    <subcellularLocation>
        <location evidence="6">Synapse</location>
    </subcellularLocation>
</comment>
<dbReference type="PROSITE" id="PS01208">
    <property type="entry name" value="VWFC_1"/>
    <property type="match status" value="1"/>
</dbReference>
<dbReference type="GO" id="GO:0030514">
    <property type="term" value="P:negative regulation of BMP signaling pathway"/>
    <property type="evidence" value="ECO:0007669"/>
    <property type="project" value="TreeGrafter"/>
</dbReference>
<protein>
    <recommendedName>
        <fullName evidence="9">VWFC domain-containing protein</fullName>
    </recommendedName>
</protein>
<accession>A0A9D3SXL3</accession>
<evidence type="ECO:0000313" key="10">
    <source>
        <dbReference type="EMBL" id="KAG7459594.1"/>
    </source>
</evidence>
<evidence type="ECO:0000256" key="5">
    <source>
        <dbReference type="ARBA" id="ARBA00023018"/>
    </source>
</evidence>
<evidence type="ECO:0000256" key="3">
    <source>
        <dbReference type="ARBA" id="ARBA00022729"/>
    </source>
</evidence>
<dbReference type="PANTHER" id="PTHR46252">
    <property type="entry name" value="BRORIN FAMILY MEMBER"/>
    <property type="match status" value="1"/>
</dbReference>
<keyword evidence="3 8" id="KW-0732">Signal</keyword>
<reference evidence="10" key="1">
    <citation type="submission" date="2021-01" db="EMBL/GenBank/DDBJ databases">
        <authorList>
            <person name="Zahm M."/>
            <person name="Roques C."/>
            <person name="Cabau C."/>
            <person name="Klopp C."/>
            <person name="Donnadieu C."/>
            <person name="Jouanno E."/>
            <person name="Lampietro C."/>
            <person name="Louis A."/>
            <person name="Herpin A."/>
            <person name="Echchiki A."/>
            <person name="Berthelot C."/>
            <person name="Parey E."/>
            <person name="Roest-Crollius H."/>
            <person name="Braasch I."/>
            <person name="Postlethwait J."/>
            <person name="Bobe J."/>
            <person name="Montfort J."/>
            <person name="Bouchez O."/>
            <person name="Begum T."/>
            <person name="Mejri S."/>
            <person name="Adams A."/>
            <person name="Chen W.-J."/>
            <person name="Guiguen Y."/>
        </authorList>
    </citation>
    <scope>NUCLEOTIDE SEQUENCE</scope>
    <source>
        <strain evidence="10">YG-15Mar2019-1</strain>
        <tissue evidence="10">Brain</tissue>
    </source>
</reference>
<evidence type="ECO:0000256" key="7">
    <source>
        <dbReference type="SAM" id="MobiDB-lite"/>
    </source>
</evidence>
<evidence type="ECO:0000259" key="9">
    <source>
        <dbReference type="PROSITE" id="PS50184"/>
    </source>
</evidence>
<evidence type="ECO:0000256" key="4">
    <source>
        <dbReference type="ARBA" id="ARBA00022737"/>
    </source>
</evidence>
<dbReference type="Pfam" id="PF23333">
    <property type="entry name" value="VWC2L_1st"/>
    <property type="match status" value="1"/>
</dbReference>
<dbReference type="Proteomes" id="UP001046870">
    <property type="component" value="Chromosome 19"/>
</dbReference>
<dbReference type="GO" id="GO:0032281">
    <property type="term" value="C:AMPA glutamate receptor complex"/>
    <property type="evidence" value="ECO:0007669"/>
    <property type="project" value="TreeGrafter"/>
</dbReference>
<evidence type="ECO:0000256" key="1">
    <source>
        <dbReference type="ARBA" id="ARBA00004613"/>
    </source>
</evidence>
<evidence type="ECO:0000256" key="2">
    <source>
        <dbReference type="ARBA" id="ARBA00022525"/>
    </source>
</evidence>
<organism evidence="10 11">
    <name type="scientific">Megalops atlanticus</name>
    <name type="common">Tarpon</name>
    <name type="synonym">Clupea gigantea</name>
    <dbReference type="NCBI Taxonomy" id="7932"/>
    <lineage>
        <taxon>Eukaryota</taxon>
        <taxon>Metazoa</taxon>
        <taxon>Chordata</taxon>
        <taxon>Craniata</taxon>
        <taxon>Vertebrata</taxon>
        <taxon>Euteleostomi</taxon>
        <taxon>Actinopterygii</taxon>
        <taxon>Neopterygii</taxon>
        <taxon>Teleostei</taxon>
        <taxon>Elopiformes</taxon>
        <taxon>Megalopidae</taxon>
        <taxon>Megalops</taxon>
    </lineage>
</organism>
<name>A0A9D3SXL3_MEGAT</name>
<dbReference type="EMBL" id="JAFDVH010000019">
    <property type="protein sequence ID" value="KAG7459594.1"/>
    <property type="molecule type" value="Genomic_DNA"/>
</dbReference>
<dbReference type="InterPro" id="IPR059152">
    <property type="entry name" value="VWC2L_N"/>
</dbReference>
<comment type="caution">
    <text evidence="10">The sequence shown here is derived from an EMBL/GenBank/DDBJ whole genome shotgun (WGS) entry which is preliminary data.</text>
</comment>
<feature type="signal peptide" evidence="8">
    <location>
        <begin position="1"/>
        <end position="21"/>
    </location>
</feature>
<keyword evidence="2" id="KW-0964">Secreted</keyword>
<sequence>MSGHGLCVSLALLSLTSGAGSEYSTKFDTDYEFGDYRGKWCMDDYGFVYNIGETYYPSPTACPCTCTEEGPLCIQPQCPRIHPRCTRIAYKSCCPVCQAVSKVCVYGGRTYKVLEEFMLSPCEKCRCEANREVYCTVAECPALHCVNPTYEPHQCCPVCKNGPNCFAGNAVIPAGVRVEVDEHTVCFCSYKDGTWETHQQATCERHKQPNGAGGTSEQMVETRLVPEVDVIP</sequence>
<dbReference type="SMART" id="SM00214">
    <property type="entry name" value="VWC"/>
    <property type="match status" value="2"/>
</dbReference>
<dbReference type="OrthoDB" id="8574072at2759"/>
<evidence type="ECO:0000313" key="11">
    <source>
        <dbReference type="Proteomes" id="UP001046870"/>
    </source>
</evidence>
<gene>
    <name evidence="10" type="ORF">MATL_G00212330</name>
</gene>
<keyword evidence="4" id="KW-0677">Repeat</keyword>
<dbReference type="InterPro" id="IPR042979">
    <property type="entry name" value="VWC2/VWC2L"/>
</dbReference>
<proteinExistence type="predicted"/>
<dbReference type="GO" id="GO:0045202">
    <property type="term" value="C:synapse"/>
    <property type="evidence" value="ECO:0007669"/>
    <property type="project" value="UniProtKB-SubCell"/>
</dbReference>
<dbReference type="InterPro" id="IPR057856">
    <property type="entry name" value="VWC2L_C"/>
</dbReference>
<dbReference type="InterPro" id="IPR001007">
    <property type="entry name" value="VWF_dom"/>
</dbReference>
<dbReference type="PROSITE" id="PS50184">
    <property type="entry name" value="VWFC_2"/>
    <property type="match status" value="1"/>
</dbReference>
<keyword evidence="5" id="KW-0770">Synapse</keyword>
<dbReference type="Gene3D" id="6.20.200.20">
    <property type="match status" value="1"/>
</dbReference>
<dbReference type="Pfam" id="PF23331">
    <property type="entry name" value="VWC2L_C"/>
    <property type="match status" value="1"/>
</dbReference>
<dbReference type="GO" id="GO:0005615">
    <property type="term" value="C:extracellular space"/>
    <property type="evidence" value="ECO:0007669"/>
    <property type="project" value="TreeGrafter"/>
</dbReference>
<keyword evidence="11" id="KW-1185">Reference proteome</keyword>
<evidence type="ECO:0000256" key="6">
    <source>
        <dbReference type="ARBA" id="ARBA00034103"/>
    </source>
</evidence>
<evidence type="ECO:0000256" key="8">
    <source>
        <dbReference type="SAM" id="SignalP"/>
    </source>
</evidence>
<dbReference type="Pfam" id="PF23334">
    <property type="entry name" value="VWC2L_2nd"/>
    <property type="match status" value="1"/>
</dbReference>
<dbReference type="PANTHER" id="PTHR46252:SF5">
    <property type="entry name" value="BRORIN-LIKE"/>
    <property type="match status" value="1"/>
</dbReference>
<feature type="region of interest" description="Disordered" evidence="7">
    <location>
        <begin position="206"/>
        <end position="232"/>
    </location>
</feature>
<dbReference type="SUPFAM" id="SSF57603">
    <property type="entry name" value="FnI-like domain"/>
    <property type="match status" value="1"/>
</dbReference>
<feature type="domain" description="VWFC" evidence="9">
    <location>
        <begin position="102"/>
        <end position="160"/>
    </location>
</feature>